<protein>
    <submittedName>
        <fullName evidence="1">Flp pilus assembly protein TadD</fullName>
    </submittedName>
</protein>
<dbReference type="Gene3D" id="1.25.40.10">
    <property type="entry name" value="Tetratricopeptide repeat domain"/>
    <property type="match status" value="1"/>
</dbReference>
<dbReference type="PROSITE" id="PS50005">
    <property type="entry name" value="TPR"/>
    <property type="match status" value="3"/>
</dbReference>
<dbReference type="InterPro" id="IPR019734">
    <property type="entry name" value="TPR_rpt"/>
</dbReference>
<dbReference type="KEGG" id="tcl:Tchl_1728"/>
<dbReference type="Proteomes" id="UP000185739">
    <property type="component" value="Chromosome"/>
</dbReference>
<organism evidence="1 2">
    <name type="scientific">Thauera chlorobenzoica</name>
    <dbReference type="NCBI Taxonomy" id="96773"/>
    <lineage>
        <taxon>Bacteria</taxon>
        <taxon>Pseudomonadati</taxon>
        <taxon>Pseudomonadota</taxon>
        <taxon>Betaproteobacteria</taxon>
        <taxon>Rhodocyclales</taxon>
        <taxon>Zoogloeaceae</taxon>
        <taxon>Thauera</taxon>
    </lineage>
</organism>
<dbReference type="InterPro" id="IPR052346">
    <property type="entry name" value="O-mannosyl-transferase_TMTC"/>
</dbReference>
<sequence>MKKQVIYLKPVLAALVLGACSTGPKMPDKAWAVEPVQAVRHGASSAAGYYALGRYREGSGARDEAVDAYRKAVETEPGQVTAWSALGTLQTLRGRFEEGLAALQKAVDLAPAASHLHNNLGYALLLAGRDDAAANALRRAVELDGDNRRAWINLAAAYRRLGEHDKVAMAEAGARGERVPEPAASAVAAAAAPVTPADESSRLAVGRVTVRTAETGNAKVVRLADNVYVLRNGPDRVQAEHLRAAPAPASVTVATAPVATTRAAEVIPLPPSVDEPLVLAALSPLPPSPAAFLPAAQSSSPTVVSTAAVSPTTASPTAASPTAASPTAASPAAAKPAAVAGVRYEISNGHGSTGLARRLATLLSKEGAPWPRLTNQRPFTERGSFIAYREGYREAAESFAALLPFRPRIAAAPTPGQVSDVRLVLGHDLNTSDACSVLEVCTRVARKAAPVAALDTTEALQQN</sequence>
<dbReference type="PANTHER" id="PTHR44227">
    <property type="match status" value="1"/>
</dbReference>
<dbReference type="EMBL" id="CP018839">
    <property type="protein sequence ID" value="APR04586.1"/>
    <property type="molecule type" value="Genomic_DNA"/>
</dbReference>
<evidence type="ECO:0000313" key="1">
    <source>
        <dbReference type="EMBL" id="APR04586.1"/>
    </source>
</evidence>
<dbReference type="OrthoDB" id="128717at2"/>
<name>A0A1H5XTV1_9RHOO</name>
<keyword evidence="2" id="KW-1185">Reference proteome</keyword>
<dbReference type="STRING" id="96773.Tchl_1728"/>
<reference evidence="1 2" key="1">
    <citation type="submission" date="2016-12" db="EMBL/GenBank/DDBJ databases">
        <title>Complete genome sequence of Thauera chlorobenzoica, a Betaproteobacterium degrading haloaromatics anaerobically to CO2 and halides.</title>
        <authorList>
            <person name="Goris T."/>
            <person name="Mergelsberg M."/>
            <person name="Boll M."/>
        </authorList>
    </citation>
    <scope>NUCLEOTIDE SEQUENCE [LARGE SCALE GENOMIC DNA]</scope>
    <source>
        <strain evidence="1 2">3CB1</strain>
    </source>
</reference>
<proteinExistence type="predicted"/>
<dbReference type="InterPro" id="IPR027381">
    <property type="entry name" value="LytR/CpsA/Psr_C"/>
</dbReference>
<dbReference type="SMART" id="SM00028">
    <property type="entry name" value="TPR"/>
    <property type="match status" value="3"/>
</dbReference>
<dbReference type="AlphaFoldDB" id="A0A1H5XTV1"/>
<dbReference type="PROSITE" id="PS51257">
    <property type="entry name" value="PROKAR_LIPOPROTEIN"/>
    <property type="match status" value="1"/>
</dbReference>
<accession>A0A1H5XTV1</accession>
<dbReference type="Pfam" id="PF13432">
    <property type="entry name" value="TPR_16"/>
    <property type="match status" value="1"/>
</dbReference>
<dbReference type="RefSeq" id="WP_075148046.1">
    <property type="nucleotide sequence ID" value="NZ_CP018839.1"/>
</dbReference>
<dbReference type="PANTHER" id="PTHR44227:SF3">
    <property type="entry name" value="PROTEIN O-MANNOSYL-TRANSFERASE TMTC4"/>
    <property type="match status" value="1"/>
</dbReference>
<dbReference type="SUPFAM" id="SSF48452">
    <property type="entry name" value="TPR-like"/>
    <property type="match status" value="1"/>
</dbReference>
<evidence type="ECO:0000313" key="2">
    <source>
        <dbReference type="Proteomes" id="UP000185739"/>
    </source>
</evidence>
<dbReference type="InterPro" id="IPR011990">
    <property type="entry name" value="TPR-like_helical_dom_sf"/>
</dbReference>
<gene>
    <name evidence="1" type="ORF">Tchl_1728</name>
</gene>
<dbReference type="Pfam" id="PF13399">
    <property type="entry name" value="LytR_C"/>
    <property type="match status" value="1"/>
</dbReference>
<dbReference type="Pfam" id="PF13428">
    <property type="entry name" value="TPR_14"/>
    <property type="match status" value="1"/>
</dbReference>